<feature type="domain" description="F-box" evidence="1">
    <location>
        <begin position="5"/>
        <end position="51"/>
    </location>
</feature>
<dbReference type="Gene3D" id="1.20.1280.50">
    <property type="match status" value="1"/>
</dbReference>
<comment type="caution">
    <text evidence="2">The sequence shown here is derived from an EMBL/GenBank/DDBJ whole genome shotgun (WGS) entry which is preliminary data.</text>
</comment>
<reference evidence="2" key="3">
    <citation type="submission" date="2023-05" db="EMBL/GenBank/DDBJ databases">
        <authorList>
            <person name="Smith C.H."/>
        </authorList>
    </citation>
    <scope>NUCLEOTIDE SEQUENCE</scope>
    <source>
        <strain evidence="2">CHS0354</strain>
        <tissue evidence="2">Mantle</tissue>
    </source>
</reference>
<evidence type="ECO:0000259" key="1">
    <source>
        <dbReference type="PROSITE" id="PS50181"/>
    </source>
</evidence>
<name>A0AAE0W548_9BIVA</name>
<dbReference type="SUPFAM" id="SSF52047">
    <property type="entry name" value="RNI-like"/>
    <property type="match status" value="2"/>
</dbReference>
<dbReference type="GO" id="GO:0031146">
    <property type="term" value="P:SCF-dependent proteasomal ubiquitin-dependent protein catabolic process"/>
    <property type="evidence" value="ECO:0007669"/>
    <property type="project" value="InterPro"/>
</dbReference>
<gene>
    <name evidence="2" type="ORF">CHS0354_020491</name>
</gene>
<reference evidence="2" key="2">
    <citation type="journal article" date="2021" name="Genome Biol. Evol.">
        <title>Developing a high-quality reference genome for a parasitic bivalve with doubly uniparental inheritance (Bivalvia: Unionida).</title>
        <authorList>
            <person name="Smith C.H."/>
        </authorList>
    </citation>
    <scope>NUCLEOTIDE SEQUENCE</scope>
    <source>
        <strain evidence="2">CHS0354</strain>
        <tissue evidence="2">Mantle</tissue>
    </source>
</reference>
<dbReference type="Proteomes" id="UP001195483">
    <property type="component" value="Unassembled WGS sequence"/>
</dbReference>
<dbReference type="InterPro" id="IPR036047">
    <property type="entry name" value="F-box-like_dom_sf"/>
</dbReference>
<dbReference type="PANTHER" id="PTHR13318">
    <property type="entry name" value="PARTNER OF PAIRED, ISOFORM B-RELATED"/>
    <property type="match status" value="1"/>
</dbReference>
<dbReference type="PANTHER" id="PTHR13318:SF95">
    <property type="entry name" value="F-BOX PROTEIN YLR352W"/>
    <property type="match status" value="1"/>
</dbReference>
<dbReference type="GO" id="GO:0019005">
    <property type="term" value="C:SCF ubiquitin ligase complex"/>
    <property type="evidence" value="ECO:0007669"/>
    <property type="project" value="TreeGrafter"/>
</dbReference>
<evidence type="ECO:0000313" key="3">
    <source>
        <dbReference type="Proteomes" id="UP001195483"/>
    </source>
</evidence>
<organism evidence="2 3">
    <name type="scientific">Potamilus streckersoni</name>
    <dbReference type="NCBI Taxonomy" id="2493646"/>
    <lineage>
        <taxon>Eukaryota</taxon>
        <taxon>Metazoa</taxon>
        <taxon>Spiralia</taxon>
        <taxon>Lophotrochozoa</taxon>
        <taxon>Mollusca</taxon>
        <taxon>Bivalvia</taxon>
        <taxon>Autobranchia</taxon>
        <taxon>Heteroconchia</taxon>
        <taxon>Palaeoheterodonta</taxon>
        <taxon>Unionida</taxon>
        <taxon>Unionoidea</taxon>
        <taxon>Unionidae</taxon>
        <taxon>Ambleminae</taxon>
        <taxon>Lampsilini</taxon>
        <taxon>Potamilus</taxon>
    </lineage>
</organism>
<dbReference type="InterPro" id="IPR032675">
    <property type="entry name" value="LRR_dom_sf"/>
</dbReference>
<evidence type="ECO:0000313" key="2">
    <source>
        <dbReference type="EMBL" id="KAK3600812.1"/>
    </source>
</evidence>
<proteinExistence type="predicted"/>
<dbReference type="Gene3D" id="3.80.10.10">
    <property type="entry name" value="Ribonuclease Inhibitor"/>
    <property type="match status" value="3"/>
</dbReference>
<dbReference type="SUPFAM" id="SSF81383">
    <property type="entry name" value="F-box domain"/>
    <property type="match status" value="1"/>
</dbReference>
<dbReference type="AlphaFoldDB" id="A0AAE0W548"/>
<dbReference type="InterPro" id="IPR045627">
    <property type="entry name" value="FBXL18_LRR"/>
</dbReference>
<dbReference type="EMBL" id="JAEAOA010001246">
    <property type="protein sequence ID" value="KAK3600812.1"/>
    <property type="molecule type" value="Genomic_DNA"/>
</dbReference>
<dbReference type="Pfam" id="PF12937">
    <property type="entry name" value="F-box-like"/>
    <property type="match status" value="1"/>
</dbReference>
<reference evidence="2" key="1">
    <citation type="journal article" date="2021" name="Genome Biol. Evol.">
        <title>A High-Quality Reference Genome for a Parasitic Bivalve with Doubly Uniparental Inheritance (Bivalvia: Unionida).</title>
        <authorList>
            <person name="Smith C.H."/>
        </authorList>
    </citation>
    <scope>NUCLEOTIDE SEQUENCE</scope>
    <source>
        <strain evidence="2">CHS0354</strain>
    </source>
</reference>
<dbReference type="Pfam" id="PF19729">
    <property type="entry name" value="LRR_FBXL18"/>
    <property type="match status" value="2"/>
</dbReference>
<protein>
    <recommendedName>
        <fullName evidence="1">F-box domain-containing protein</fullName>
    </recommendedName>
</protein>
<dbReference type="PROSITE" id="PS50181">
    <property type="entry name" value="FBOX"/>
    <property type="match status" value="1"/>
</dbReference>
<dbReference type="InterPro" id="IPR001810">
    <property type="entry name" value="F-box_dom"/>
</dbReference>
<accession>A0AAE0W548</accession>
<sequence length="714" mass="81024">MNMDDSVFNHLPDDILLRIILYLPQRWWYNLRQVNKRLNTICMDKSIFRYSNFCCAFGLSETMLAEYTRCGGHYVETLNLNHCYWLTSTALSTCVSRCRNLHHLFLLNTKITVKGLCKIISTIPGIQSLAVSVNDILEFTREIKSIEAVQTGLRNLEHFWIHFIEDPPHNVPTYLSFHVSQQTTLFEYCPSLQSFHVLGQPGSSYLISKQLIQPLIIKKEHLKNLKVMSINSTNDATARMFFFGILMVALEKGVQLQLLRVPGLSLNTFTRKKEFLQTLQTSMANIEELDFSKVHWDGLDNGLSFECASRLRSLNLSEMREEKLDLSRFIACSSLKSLNLRGKIQPLGYRIWTQEVLESLRSLVTSCRHLQHLNLSGVHDHSPYGQQNITSVICAGNLRLKSLSLVTCGLATDQSKQTKEQDAKLAIQIGNKRLRVGVPTLSSAAVPSTSSATSSEVLEFVSTDKETVAEGDLGRLVTGCPDLTHLEIINVGFTNSVLHMYQNPKKSIYEPCKESYDLNDLQIVLLSRWKNLQYLQLTGLPGVRSSHSLMVIGEACQQLQKLSLAYLGLAGVSNITSSLWKALPCFKNSLKDLRIEQPNLKLDECFFESCQKLQCLERLCVISKNTTIKQDPIEKFVVEVPFLHMLHLFTDSPYNLCDKIQSSLMKRYVTVRPGFTAVIFPLQHDRLPQVLVDIQLNHLQEMTLLNSLVCSEKV</sequence>
<keyword evidence="3" id="KW-1185">Reference proteome</keyword>